<proteinExistence type="inferred from homology"/>
<dbReference type="CDD" id="cd06261">
    <property type="entry name" value="TM_PBP2"/>
    <property type="match status" value="1"/>
</dbReference>
<dbReference type="Pfam" id="PF00528">
    <property type="entry name" value="BPD_transp_1"/>
    <property type="match status" value="1"/>
</dbReference>
<evidence type="ECO:0000256" key="6">
    <source>
        <dbReference type="ARBA" id="ARBA00023136"/>
    </source>
</evidence>
<dbReference type="GO" id="GO:0055085">
    <property type="term" value="P:transmembrane transport"/>
    <property type="evidence" value="ECO:0007669"/>
    <property type="project" value="InterPro"/>
</dbReference>
<evidence type="ECO:0000256" key="5">
    <source>
        <dbReference type="ARBA" id="ARBA00022989"/>
    </source>
</evidence>
<comment type="similarity">
    <text evidence="7">Belongs to the binding-protein-dependent transport system permease family.</text>
</comment>
<organism evidence="10 11">
    <name type="scientific">Mycoplasmopsis caviae</name>
    <dbReference type="NCBI Taxonomy" id="55603"/>
    <lineage>
        <taxon>Bacteria</taxon>
        <taxon>Bacillati</taxon>
        <taxon>Mycoplasmatota</taxon>
        <taxon>Mycoplasmoidales</taxon>
        <taxon>Metamycoplasmataceae</taxon>
        <taxon>Mycoplasmopsis</taxon>
    </lineage>
</organism>
<evidence type="ECO:0000259" key="8">
    <source>
        <dbReference type="PROSITE" id="PS50928"/>
    </source>
</evidence>
<feature type="transmembrane region" description="Helical" evidence="7">
    <location>
        <begin position="262"/>
        <end position="285"/>
    </location>
</feature>
<evidence type="ECO:0000313" key="11">
    <source>
        <dbReference type="Proteomes" id="UP000280036"/>
    </source>
</evidence>
<accession>A0A3P8L6N5</accession>
<evidence type="ECO:0000256" key="1">
    <source>
        <dbReference type="ARBA" id="ARBA00004651"/>
    </source>
</evidence>
<dbReference type="EMBL" id="CP101806">
    <property type="protein sequence ID" value="UUD35574.1"/>
    <property type="molecule type" value="Genomic_DNA"/>
</dbReference>
<dbReference type="Gene3D" id="1.10.3720.10">
    <property type="entry name" value="MetI-like"/>
    <property type="match status" value="1"/>
</dbReference>
<feature type="domain" description="ABC transmembrane type-1" evidence="8">
    <location>
        <begin position="78"/>
        <end position="285"/>
    </location>
</feature>
<feature type="transmembrane region" description="Helical" evidence="7">
    <location>
        <begin position="12"/>
        <end position="33"/>
    </location>
</feature>
<dbReference type="OrthoDB" id="398315at2"/>
<dbReference type="PROSITE" id="PS50928">
    <property type="entry name" value="ABC_TM1"/>
    <property type="match status" value="1"/>
</dbReference>
<dbReference type="GO" id="GO:0005886">
    <property type="term" value="C:plasma membrane"/>
    <property type="evidence" value="ECO:0007669"/>
    <property type="project" value="UniProtKB-SubCell"/>
</dbReference>
<dbReference type="SUPFAM" id="SSF161098">
    <property type="entry name" value="MetI-like"/>
    <property type="match status" value="1"/>
</dbReference>
<dbReference type="Proteomes" id="UP001058569">
    <property type="component" value="Chromosome"/>
</dbReference>
<evidence type="ECO:0000313" key="10">
    <source>
        <dbReference type="EMBL" id="VDR41655.1"/>
    </source>
</evidence>
<evidence type="ECO:0000256" key="4">
    <source>
        <dbReference type="ARBA" id="ARBA00022692"/>
    </source>
</evidence>
<dbReference type="PANTHER" id="PTHR30465:SF0">
    <property type="entry name" value="OLIGOPEPTIDE TRANSPORT SYSTEM PERMEASE PROTEIN APPB"/>
    <property type="match status" value="1"/>
</dbReference>
<evidence type="ECO:0000313" key="12">
    <source>
        <dbReference type="Proteomes" id="UP001058569"/>
    </source>
</evidence>
<feature type="transmembrane region" description="Helical" evidence="7">
    <location>
        <begin position="216"/>
        <end position="242"/>
    </location>
</feature>
<dbReference type="EMBL" id="UZVY01000001">
    <property type="protein sequence ID" value="VDR41655.1"/>
    <property type="molecule type" value="Genomic_DNA"/>
</dbReference>
<feature type="transmembrane region" description="Helical" evidence="7">
    <location>
        <begin position="157"/>
        <end position="180"/>
    </location>
</feature>
<keyword evidence="12" id="KW-1185">Reference proteome</keyword>
<keyword evidence="5 7" id="KW-1133">Transmembrane helix</keyword>
<gene>
    <name evidence="10" type="primary">oppB_1</name>
    <name evidence="10" type="ORF">NCTC10126_00134</name>
    <name evidence="9" type="ORF">NPA07_01725</name>
</gene>
<keyword evidence="3" id="KW-1003">Cell membrane</keyword>
<dbReference type="RefSeq" id="WP_126117937.1">
    <property type="nucleotide sequence ID" value="NZ_CP101806.1"/>
</dbReference>
<keyword evidence="4 7" id="KW-0812">Transmembrane</keyword>
<keyword evidence="6 7" id="KW-0472">Membrane</keyword>
<feature type="transmembrane region" description="Helical" evidence="7">
    <location>
        <begin position="82"/>
        <end position="105"/>
    </location>
</feature>
<dbReference type="Proteomes" id="UP000280036">
    <property type="component" value="Unassembled WGS sequence"/>
</dbReference>
<evidence type="ECO:0000256" key="3">
    <source>
        <dbReference type="ARBA" id="ARBA00022475"/>
    </source>
</evidence>
<comment type="subcellular location">
    <subcellularLocation>
        <location evidence="1 7">Cell membrane</location>
        <topology evidence="1 7">Multi-pass membrane protein</topology>
    </subcellularLocation>
</comment>
<evidence type="ECO:0000313" key="9">
    <source>
        <dbReference type="EMBL" id="UUD35574.1"/>
    </source>
</evidence>
<feature type="transmembrane region" description="Helical" evidence="7">
    <location>
        <begin position="117"/>
        <end position="137"/>
    </location>
</feature>
<protein>
    <submittedName>
        <fullName evidence="9 10">ABC transporter permease</fullName>
    </submittedName>
</protein>
<dbReference type="InterPro" id="IPR000515">
    <property type="entry name" value="MetI-like"/>
</dbReference>
<reference evidence="10 11" key="1">
    <citation type="submission" date="2018-12" db="EMBL/GenBank/DDBJ databases">
        <authorList>
            <consortium name="Pathogen Informatics"/>
        </authorList>
    </citation>
    <scope>NUCLEOTIDE SEQUENCE [LARGE SCALE GENOMIC DNA]</scope>
    <source>
        <strain evidence="10 11">NCTC10126</strain>
    </source>
</reference>
<dbReference type="InterPro" id="IPR035906">
    <property type="entry name" value="MetI-like_sf"/>
</dbReference>
<dbReference type="PANTHER" id="PTHR30465">
    <property type="entry name" value="INNER MEMBRANE ABC TRANSPORTER"/>
    <property type="match status" value="1"/>
</dbReference>
<name>A0A3P8L6N5_9BACT</name>
<dbReference type="AlphaFoldDB" id="A0A3P8L6N5"/>
<keyword evidence="2 7" id="KW-0813">Transport</keyword>
<sequence>MNFAKYFFKKILLTLLGVLVTITISYFVIVIFINNQNGQPIIKNYFKFLISIFNGFGKPLLANNSGFKSSLSLFFHYYKFSLLFVGISFVFSFFIGVLVGIWLGYKNNKFSDLAISFIVFILAAVPTFIFAPIMLIISEINDLPVNFVEPSAFGFGFTLLSLMIPISLLSLGIIAFFTTITKSNLVQILKKDYVITLKANGLNSWKIFQKAVIKNLFISIINQIVPILVLAISFSLIIELIFQIPGQSIILISMFEQGEINVIMALVFFKTLLLFILAFICELIYDILQVENGYNFYFNLNIKDRIAKIKFRKGVHCVK</sequence>
<reference evidence="9" key="2">
    <citation type="submission" date="2022-07" db="EMBL/GenBank/DDBJ databases">
        <title>Complete genome of Mycoplasma caviae type strain G122.</title>
        <authorList>
            <person name="Spergser J."/>
        </authorList>
    </citation>
    <scope>NUCLEOTIDE SEQUENCE</scope>
    <source>
        <strain evidence="9">G122</strain>
    </source>
</reference>
<evidence type="ECO:0000256" key="2">
    <source>
        <dbReference type="ARBA" id="ARBA00022448"/>
    </source>
</evidence>
<evidence type="ECO:0000256" key="7">
    <source>
        <dbReference type="RuleBase" id="RU363032"/>
    </source>
</evidence>